<protein>
    <recommendedName>
        <fullName evidence="3">F-box domain-containing protein</fullName>
    </recommendedName>
</protein>
<reference evidence="1" key="1">
    <citation type="submission" date="2023-03" db="EMBL/GenBank/DDBJ databases">
        <title>Massive genome expansion in bonnet fungi (Mycena s.s.) driven by repeated elements and novel gene families across ecological guilds.</title>
        <authorList>
            <consortium name="Lawrence Berkeley National Laboratory"/>
            <person name="Harder C.B."/>
            <person name="Miyauchi S."/>
            <person name="Viragh M."/>
            <person name="Kuo A."/>
            <person name="Thoen E."/>
            <person name="Andreopoulos B."/>
            <person name="Lu D."/>
            <person name="Skrede I."/>
            <person name="Drula E."/>
            <person name="Henrissat B."/>
            <person name="Morin E."/>
            <person name="Kohler A."/>
            <person name="Barry K."/>
            <person name="LaButti K."/>
            <person name="Morin E."/>
            <person name="Salamov A."/>
            <person name="Lipzen A."/>
            <person name="Mereny Z."/>
            <person name="Hegedus B."/>
            <person name="Baldrian P."/>
            <person name="Stursova M."/>
            <person name="Weitz H."/>
            <person name="Taylor A."/>
            <person name="Grigoriev I.V."/>
            <person name="Nagy L.G."/>
            <person name="Martin F."/>
            <person name="Kauserud H."/>
        </authorList>
    </citation>
    <scope>NUCLEOTIDE SEQUENCE</scope>
    <source>
        <strain evidence="1">CBHHK200</strain>
    </source>
</reference>
<keyword evidence="2" id="KW-1185">Reference proteome</keyword>
<evidence type="ECO:0000313" key="1">
    <source>
        <dbReference type="EMBL" id="KAJ7022544.1"/>
    </source>
</evidence>
<dbReference type="EMBL" id="JARJCM010000207">
    <property type="protein sequence ID" value="KAJ7022544.1"/>
    <property type="molecule type" value="Genomic_DNA"/>
</dbReference>
<sequence length="201" mass="22287">MAEIFVRFLPVYPECSRPTGISSPVTLTQICRQWRDIALATPTLWRALYLNFGSDNSAARQLRELEAWLSRSGCCPMSVQIIIKDVDDSEYKFSSAQCARWEVLKISLPSSYLPVTEASMPLLRQLDLSVDNHPFTSNLILSGNMPLLRSVILSDCAANAVSLPWAQLTPGVVQSLPLGMHSNSAADIQLGPLQIASRRRR</sequence>
<accession>A0AAD6S7Y7</accession>
<dbReference type="Proteomes" id="UP001218188">
    <property type="component" value="Unassembled WGS sequence"/>
</dbReference>
<comment type="caution">
    <text evidence="1">The sequence shown here is derived from an EMBL/GenBank/DDBJ whole genome shotgun (WGS) entry which is preliminary data.</text>
</comment>
<name>A0AAD6S7Y7_9AGAR</name>
<gene>
    <name evidence="1" type="ORF">C8F04DRAFT_235740</name>
</gene>
<organism evidence="1 2">
    <name type="scientific">Mycena alexandri</name>
    <dbReference type="NCBI Taxonomy" id="1745969"/>
    <lineage>
        <taxon>Eukaryota</taxon>
        <taxon>Fungi</taxon>
        <taxon>Dikarya</taxon>
        <taxon>Basidiomycota</taxon>
        <taxon>Agaricomycotina</taxon>
        <taxon>Agaricomycetes</taxon>
        <taxon>Agaricomycetidae</taxon>
        <taxon>Agaricales</taxon>
        <taxon>Marasmiineae</taxon>
        <taxon>Mycenaceae</taxon>
        <taxon>Mycena</taxon>
    </lineage>
</organism>
<evidence type="ECO:0008006" key="3">
    <source>
        <dbReference type="Google" id="ProtNLM"/>
    </source>
</evidence>
<proteinExistence type="predicted"/>
<evidence type="ECO:0000313" key="2">
    <source>
        <dbReference type="Proteomes" id="UP001218188"/>
    </source>
</evidence>
<dbReference type="AlphaFoldDB" id="A0AAD6S7Y7"/>